<organism evidence="4">
    <name type="scientific">Nippostrongylus brasiliensis</name>
    <name type="common">Rat hookworm</name>
    <dbReference type="NCBI Taxonomy" id="27835"/>
    <lineage>
        <taxon>Eukaryota</taxon>
        <taxon>Metazoa</taxon>
        <taxon>Ecdysozoa</taxon>
        <taxon>Nematoda</taxon>
        <taxon>Chromadorea</taxon>
        <taxon>Rhabditida</taxon>
        <taxon>Rhabditina</taxon>
        <taxon>Rhabditomorpha</taxon>
        <taxon>Strongyloidea</taxon>
        <taxon>Heligmosomidae</taxon>
        <taxon>Nippostrongylus</taxon>
    </lineage>
</organism>
<keyword evidence="1" id="KW-1133">Transmembrane helix</keyword>
<keyword evidence="1" id="KW-0472">Membrane</keyword>
<evidence type="ECO:0000313" key="3">
    <source>
        <dbReference type="Proteomes" id="UP000271162"/>
    </source>
</evidence>
<dbReference type="InterPro" id="IPR051057">
    <property type="entry name" value="PI-PLC_domain"/>
</dbReference>
<dbReference type="PANTHER" id="PTHR13593:SF113">
    <property type="entry name" value="SI:DKEY-266F7.9"/>
    <property type="match status" value="1"/>
</dbReference>
<dbReference type="GO" id="GO:0006629">
    <property type="term" value="P:lipid metabolic process"/>
    <property type="evidence" value="ECO:0007669"/>
    <property type="project" value="InterPro"/>
</dbReference>
<sequence>MGEGVTRGDVLATVRRWVWEYWNPIMVVAVVTLSICYEPIVSYACITRHFITGRDRSETLIAPEGLTISMAEQQSSRTQVSAPTSSKVEPEYSPKSLEKWMSELPSYLSALPLCQLKIPGSHDSGSTDDLDKSLPVANDQSSLIRNLGITSWVKSGIKRWAVTQRHGIGDQLRAGVRYLDLRISYPPPKVRTSNTDFRVVHALYGISVQKLLAEVIDFLKENPKELRRWFSSLRKSYSTRANKAVLGWLNDLSEENKEKVNIVLLDFVCAESSEDILSLNAVMGPKAAKGSAETKSAIVESSTNLADPVLA</sequence>
<dbReference type="Gene3D" id="3.20.20.190">
    <property type="entry name" value="Phosphatidylinositol (PI) phosphodiesterase"/>
    <property type="match status" value="1"/>
</dbReference>
<evidence type="ECO:0000256" key="1">
    <source>
        <dbReference type="SAM" id="Phobius"/>
    </source>
</evidence>
<dbReference type="InterPro" id="IPR017946">
    <property type="entry name" value="PLC-like_Pdiesterase_TIM-brl"/>
</dbReference>
<accession>A0A0N4YPB8</accession>
<feature type="transmembrane region" description="Helical" evidence="1">
    <location>
        <begin position="25"/>
        <end position="46"/>
    </location>
</feature>
<dbReference type="WBParaSite" id="NBR_0001908901-mRNA-1">
    <property type="protein sequence ID" value="NBR_0001908901-mRNA-1"/>
    <property type="gene ID" value="NBR_0001908901"/>
</dbReference>
<dbReference type="SUPFAM" id="SSF51695">
    <property type="entry name" value="PLC-like phosphodiesterases"/>
    <property type="match status" value="1"/>
</dbReference>
<dbReference type="STRING" id="27835.A0A0N4YPB8"/>
<dbReference type="GO" id="GO:0008081">
    <property type="term" value="F:phosphoric diester hydrolase activity"/>
    <property type="evidence" value="ECO:0007669"/>
    <property type="project" value="InterPro"/>
</dbReference>
<proteinExistence type="predicted"/>
<keyword evidence="1" id="KW-0812">Transmembrane</keyword>
<name>A0A0N4YPB8_NIPBR</name>
<protein>
    <submittedName>
        <fullName evidence="4">PLCXc domain-containing protein</fullName>
    </submittedName>
</protein>
<keyword evidence="3" id="KW-1185">Reference proteome</keyword>
<dbReference type="EMBL" id="UYSL01023893">
    <property type="protein sequence ID" value="VDL82819.1"/>
    <property type="molecule type" value="Genomic_DNA"/>
</dbReference>
<gene>
    <name evidence="2" type="ORF">NBR_LOCUS19090</name>
</gene>
<dbReference type="PANTHER" id="PTHR13593">
    <property type="match status" value="1"/>
</dbReference>
<evidence type="ECO:0000313" key="2">
    <source>
        <dbReference type="EMBL" id="VDL82819.1"/>
    </source>
</evidence>
<dbReference type="AlphaFoldDB" id="A0A0N4YPB8"/>
<dbReference type="Proteomes" id="UP000271162">
    <property type="component" value="Unassembled WGS sequence"/>
</dbReference>
<evidence type="ECO:0000313" key="4">
    <source>
        <dbReference type="WBParaSite" id="NBR_0001908901-mRNA-1"/>
    </source>
</evidence>
<reference evidence="4" key="1">
    <citation type="submission" date="2017-02" db="UniProtKB">
        <authorList>
            <consortium name="WormBaseParasite"/>
        </authorList>
    </citation>
    <scope>IDENTIFICATION</scope>
</reference>
<reference evidence="2 3" key="2">
    <citation type="submission" date="2018-11" db="EMBL/GenBank/DDBJ databases">
        <authorList>
            <consortium name="Pathogen Informatics"/>
        </authorList>
    </citation>
    <scope>NUCLEOTIDE SEQUENCE [LARGE SCALE GENOMIC DNA]</scope>
</reference>